<reference evidence="8" key="1">
    <citation type="submission" date="2020-05" db="UniProtKB">
        <authorList>
            <consortium name="EnsemblMetazoa"/>
        </authorList>
    </citation>
    <scope>IDENTIFICATION</scope>
    <source>
        <strain evidence="8">FUMOZ</strain>
    </source>
</reference>
<evidence type="ECO:0000256" key="2">
    <source>
        <dbReference type="ARBA" id="ARBA00022729"/>
    </source>
</evidence>
<proteinExistence type="predicted"/>
<evidence type="ECO:0000256" key="6">
    <source>
        <dbReference type="SAM" id="SignalP"/>
    </source>
</evidence>
<keyword evidence="4" id="KW-1015">Disulfide bond</keyword>
<sequence length="198" mass="22287">MFKMWYHIIVVCTVVFTFAVTTYAQRDPCAGIPDGMFVNDFTSCESYFLCLGGVPTQAHCPPGFYFNEAQQLCDLPQNVFCHVCNQQTGVQLFPHPTNCDQFITCSSGISFVGNCKPGETYDVVLQACKSEMRVDCDRLRCPEVDNPNIVVFIPGFQSCDEYFLCQAGTPIQRFCAPGLHWNRVIERCDFPELAQCPL</sequence>
<dbReference type="AlphaFoldDB" id="A0A4Y0BP30"/>
<dbReference type="InterPro" id="IPR051940">
    <property type="entry name" value="Chitin_bind-dev_reg"/>
</dbReference>
<evidence type="ECO:0000256" key="1">
    <source>
        <dbReference type="ARBA" id="ARBA00022669"/>
    </source>
</evidence>
<dbReference type="SUPFAM" id="SSF57625">
    <property type="entry name" value="Invertebrate chitin-binding proteins"/>
    <property type="match status" value="3"/>
</dbReference>
<feature type="domain" description="Chitin-binding type-2" evidence="7">
    <location>
        <begin position="138"/>
        <end position="198"/>
    </location>
</feature>
<feature type="domain" description="Chitin-binding type-2" evidence="7">
    <location>
        <begin position="26"/>
        <end position="83"/>
    </location>
</feature>
<dbReference type="PROSITE" id="PS50940">
    <property type="entry name" value="CHIT_BIND_II"/>
    <property type="match status" value="3"/>
</dbReference>
<dbReference type="EnsemblMetazoa" id="AFUN021670-RA">
    <property type="protein sequence ID" value="AFUN021670-PA"/>
    <property type="gene ID" value="AFUN021670"/>
</dbReference>
<keyword evidence="3" id="KW-0677">Repeat</keyword>
<name>A0A4Y0BP30_ANOFN</name>
<feature type="signal peptide" evidence="6">
    <location>
        <begin position="1"/>
        <end position="24"/>
    </location>
</feature>
<dbReference type="VEuPathDB" id="VectorBase:AFUN2_003065"/>
<feature type="domain" description="Chitin-binding type-2" evidence="7">
    <location>
        <begin position="84"/>
        <end position="136"/>
    </location>
</feature>
<dbReference type="PANTHER" id="PTHR23301:SF0">
    <property type="entry name" value="CHITIN-BINDING TYPE-2 DOMAIN-CONTAINING PROTEIN-RELATED"/>
    <property type="match status" value="1"/>
</dbReference>
<keyword evidence="5" id="KW-0325">Glycoprotein</keyword>
<dbReference type="GO" id="GO:0005576">
    <property type="term" value="C:extracellular region"/>
    <property type="evidence" value="ECO:0007669"/>
    <property type="project" value="InterPro"/>
</dbReference>
<evidence type="ECO:0000256" key="3">
    <source>
        <dbReference type="ARBA" id="ARBA00022737"/>
    </source>
</evidence>
<dbReference type="STRING" id="62324.A0A4Y0BP30"/>
<organism evidence="8">
    <name type="scientific">Anopheles funestus</name>
    <name type="common">African malaria mosquito</name>
    <dbReference type="NCBI Taxonomy" id="62324"/>
    <lineage>
        <taxon>Eukaryota</taxon>
        <taxon>Metazoa</taxon>
        <taxon>Ecdysozoa</taxon>
        <taxon>Arthropoda</taxon>
        <taxon>Hexapoda</taxon>
        <taxon>Insecta</taxon>
        <taxon>Pterygota</taxon>
        <taxon>Neoptera</taxon>
        <taxon>Endopterygota</taxon>
        <taxon>Diptera</taxon>
        <taxon>Nematocera</taxon>
        <taxon>Culicoidea</taxon>
        <taxon>Culicidae</taxon>
        <taxon>Anophelinae</taxon>
        <taxon>Anopheles</taxon>
    </lineage>
</organism>
<accession>A0A4Y0BP30</accession>
<dbReference type="VEuPathDB" id="VectorBase:AFUN021670"/>
<dbReference type="InterPro" id="IPR002557">
    <property type="entry name" value="Chitin-bd_dom"/>
</dbReference>
<dbReference type="Pfam" id="PF01607">
    <property type="entry name" value="CBM_14"/>
    <property type="match status" value="3"/>
</dbReference>
<evidence type="ECO:0000259" key="7">
    <source>
        <dbReference type="PROSITE" id="PS50940"/>
    </source>
</evidence>
<evidence type="ECO:0000256" key="4">
    <source>
        <dbReference type="ARBA" id="ARBA00023157"/>
    </source>
</evidence>
<dbReference type="InterPro" id="IPR036508">
    <property type="entry name" value="Chitin-bd_dom_sf"/>
</dbReference>
<keyword evidence="1" id="KW-0147">Chitin-binding</keyword>
<protein>
    <recommendedName>
        <fullName evidence="7">Chitin-binding type-2 domain-containing protein</fullName>
    </recommendedName>
</protein>
<evidence type="ECO:0000256" key="5">
    <source>
        <dbReference type="ARBA" id="ARBA00023180"/>
    </source>
</evidence>
<evidence type="ECO:0000313" key="8">
    <source>
        <dbReference type="EnsemblMetazoa" id="AFUN021670-PA"/>
    </source>
</evidence>
<feature type="chain" id="PRO_5021284434" description="Chitin-binding type-2 domain-containing protein" evidence="6">
    <location>
        <begin position="25"/>
        <end position="198"/>
    </location>
</feature>
<dbReference type="GO" id="GO:0008061">
    <property type="term" value="F:chitin binding"/>
    <property type="evidence" value="ECO:0007669"/>
    <property type="project" value="UniProtKB-KW"/>
</dbReference>
<dbReference type="Gene3D" id="2.170.140.10">
    <property type="entry name" value="Chitin binding domain"/>
    <property type="match status" value="3"/>
</dbReference>
<dbReference type="PANTHER" id="PTHR23301">
    <property type="entry name" value="CHITIN BINDING PERITROPHIN-A"/>
    <property type="match status" value="1"/>
</dbReference>
<keyword evidence="2 6" id="KW-0732">Signal</keyword>
<dbReference type="SMART" id="SM00494">
    <property type="entry name" value="ChtBD2"/>
    <property type="match status" value="3"/>
</dbReference>